<reference evidence="1" key="2">
    <citation type="journal article" date="2015" name="Data Brief">
        <title>Shoot transcriptome of the giant reed, Arundo donax.</title>
        <authorList>
            <person name="Barrero R.A."/>
            <person name="Guerrero F.D."/>
            <person name="Moolhuijzen P."/>
            <person name="Goolsby J.A."/>
            <person name="Tidwell J."/>
            <person name="Bellgard S.E."/>
            <person name="Bellgard M.I."/>
        </authorList>
    </citation>
    <scope>NUCLEOTIDE SEQUENCE</scope>
    <source>
        <tissue evidence="1">Shoot tissue taken approximately 20 cm above the soil surface</tissue>
    </source>
</reference>
<protein>
    <submittedName>
        <fullName evidence="1">Uncharacterized protein</fullName>
    </submittedName>
</protein>
<sequence>MIVLLITSLRK</sequence>
<evidence type="ECO:0000313" key="1">
    <source>
        <dbReference type="EMBL" id="JAE01526.1"/>
    </source>
</evidence>
<organism evidence="1">
    <name type="scientific">Arundo donax</name>
    <name type="common">Giant reed</name>
    <name type="synonym">Donax arundinaceus</name>
    <dbReference type="NCBI Taxonomy" id="35708"/>
    <lineage>
        <taxon>Eukaryota</taxon>
        <taxon>Viridiplantae</taxon>
        <taxon>Streptophyta</taxon>
        <taxon>Embryophyta</taxon>
        <taxon>Tracheophyta</taxon>
        <taxon>Spermatophyta</taxon>
        <taxon>Magnoliopsida</taxon>
        <taxon>Liliopsida</taxon>
        <taxon>Poales</taxon>
        <taxon>Poaceae</taxon>
        <taxon>PACMAD clade</taxon>
        <taxon>Arundinoideae</taxon>
        <taxon>Arundineae</taxon>
        <taxon>Arundo</taxon>
    </lineage>
</organism>
<reference evidence="1" key="1">
    <citation type="submission" date="2014-09" db="EMBL/GenBank/DDBJ databases">
        <authorList>
            <person name="Magalhaes I.L.F."/>
            <person name="Oliveira U."/>
            <person name="Santos F.R."/>
            <person name="Vidigal T.H.D.A."/>
            <person name="Brescovit A.D."/>
            <person name="Santos A.J."/>
        </authorList>
    </citation>
    <scope>NUCLEOTIDE SEQUENCE</scope>
    <source>
        <tissue evidence="1">Shoot tissue taken approximately 20 cm above the soil surface</tissue>
    </source>
</reference>
<name>A0A0A9EUG4_ARUDO</name>
<accession>A0A0A9EUG4</accession>
<proteinExistence type="predicted"/>
<dbReference type="EMBL" id="GBRH01196370">
    <property type="protein sequence ID" value="JAE01526.1"/>
    <property type="molecule type" value="Transcribed_RNA"/>
</dbReference>